<keyword evidence="13" id="KW-0547">Nucleotide-binding</keyword>
<dbReference type="CDD" id="cd02801">
    <property type="entry name" value="DUS_like_FMN"/>
    <property type="match status" value="1"/>
</dbReference>
<dbReference type="GO" id="GO:0017150">
    <property type="term" value="F:tRNA dihydrouridine synthase activity"/>
    <property type="evidence" value="ECO:0007669"/>
    <property type="project" value="InterPro"/>
</dbReference>
<organism evidence="16 17">
    <name type="scientific">Candidatus Nanosynbacter lyticus</name>
    <dbReference type="NCBI Taxonomy" id="2093824"/>
    <lineage>
        <taxon>Bacteria</taxon>
        <taxon>Candidatus Saccharimonadota</taxon>
        <taxon>Candidatus Saccharimonadia</taxon>
        <taxon>Candidatus Nanosynbacterales</taxon>
        <taxon>Candidatus Nanosynbacteraceae</taxon>
        <taxon>Candidatus Nanosynbacter</taxon>
    </lineage>
</organism>
<evidence type="ECO:0000256" key="5">
    <source>
        <dbReference type="ARBA" id="ARBA00022694"/>
    </source>
</evidence>
<evidence type="ECO:0000256" key="14">
    <source>
        <dbReference type="SAM" id="MobiDB-lite"/>
    </source>
</evidence>
<keyword evidence="8 11" id="KW-0560">Oxidoreductase</keyword>
<dbReference type="PANTHER" id="PTHR11082">
    <property type="entry name" value="TRNA-DIHYDROURIDINE SYNTHASE"/>
    <property type="match status" value="1"/>
</dbReference>
<evidence type="ECO:0000256" key="10">
    <source>
        <dbReference type="ARBA" id="ARBA00048802"/>
    </source>
</evidence>
<dbReference type="PANTHER" id="PTHR11082:SF25">
    <property type="entry name" value="DUS-LIKE FMN-BINDING DOMAIN-CONTAINING PROTEIN"/>
    <property type="match status" value="1"/>
</dbReference>
<feature type="region of interest" description="Disordered" evidence="14">
    <location>
        <begin position="283"/>
        <end position="305"/>
    </location>
</feature>
<dbReference type="EC" id="1.3.1.-" evidence="11"/>
<dbReference type="Gene3D" id="3.20.20.70">
    <property type="entry name" value="Aldolase class I"/>
    <property type="match status" value="1"/>
</dbReference>
<evidence type="ECO:0000259" key="15">
    <source>
        <dbReference type="Pfam" id="PF01207"/>
    </source>
</evidence>
<dbReference type="KEGG" id="sox:TM7x_01480"/>
<comment type="similarity">
    <text evidence="11">Belongs to the dus family.</text>
</comment>
<dbReference type="InterPro" id="IPR001269">
    <property type="entry name" value="DUS_fam"/>
</dbReference>
<protein>
    <recommendedName>
        <fullName evidence="11">tRNA-dihydrouridine synthase</fullName>
        <ecNumber evidence="11">1.3.1.-</ecNumber>
    </recommendedName>
</protein>
<dbReference type="InterPro" id="IPR035587">
    <property type="entry name" value="DUS-like_FMN-bd"/>
</dbReference>
<evidence type="ECO:0000256" key="9">
    <source>
        <dbReference type="ARBA" id="ARBA00048205"/>
    </source>
</evidence>
<dbReference type="AlphaFoldDB" id="A0A6S4GQM7"/>
<reference evidence="16 17" key="1">
    <citation type="journal article" date="2015" name="Proc. Natl. Acad. Sci. U.S.A.">
        <title>Cultivation of a human-associated TM7 phylotype reveals a reduced genome and epibiotic parasitic lifestyle.</title>
        <authorList>
            <person name="He X."/>
            <person name="McLean J.S."/>
            <person name="Edlund A."/>
            <person name="Yooseph S."/>
            <person name="Hall A.P."/>
            <person name="Liu S.Y."/>
            <person name="Dorrestein P.C."/>
            <person name="Esquenazi E."/>
            <person name="Hunter R.C."/>
            <person name="Cheng G."/>
            <person name="Nelson K.E."/>
            <person name="Lux R."/>
            <person name="Shi W."/>
        </authorList>
    </citation>
    <scope>NUCLEOTIDE SEQUENCE [LARGE SCALE GENOMIC DNA]</scope>
    <source>
        <strain evidence="16 17">TM7x</strain>
    </source>
</reference>
<evidence type="ECO:0000256" key="13">
    <source>
        <dbReference type="PIRSR" id="PIRSR006621-2"/>
    </source>
</evidence>
<keyword evidence="17" id="KW-1185">Reference proteome</keyword>
<comment type="catalytic activity">
    <reaction evidence="9">
        <text>a 5,6-dihydrouridine in tRNA + NADP(+) = a uridine in tRNA + NADPH + H(+)</text>
        <dbReference type="Rhea" id="RHEA:23624"/>
        <dbReference type="Rhea" id="RHEA-COMP:13339"/>
        <dbReference type="Rhea" id="RHEA-COMP:13887"/>
        <dbReference type="ChEBI" id="CHEBI:15378"/>
        <dbReference type="ChEBI" id="CHEBI:57783"/>
        <dbReference type="ChEBI" id="CHEBI:58349"/>
        <dbReference type="ChEBI" id="CHEBI:65315"/>
        <dbReference type="ChEBI" id="CHEBI:74443"/>
    </reaction>
</comment>
<dbReference type="GO" id="GO:0050660">
    <property type="term" value="F:flavin adenine dinucleotide binding"/>
    <property type="evidence" value="ECO:0007669"/>
    <property type="project" value="InterPro"/>
</dbReference>
<feature type="binding site" evidence="13">
    <location>
        <position position="169"/>
    </location>
    <ligand>
        <name>FMN</name>
        <dbReference type="ChEBI" id="CHEBI:58210"/>
    </ligand>
</feature>
<feature type="binding site" evidence="13">
    <location>
        <begin position="230"/>
        <end position="231"/>
    </location>
    <ligand>
        <name>FMN</name>
        <dbReference type="ChEBI" id="CHEBI:58210"/>
    </ligand>
</feature>
<dbReference type="Proteomes" id="UP000030902">
    <property type="component" value="Chromosome"/>
</dbReference>
<evidence type="ECO:0000256" key="3">
    <source>
        <dbReference type="ARBA" id="ARBA00022630"/>
    </source>
</evidence>
<evidence type="ECO:0000313" key="16">
    <source>
        <dbReference type="EMBL" id="AJA06413.1"/>
    </source>
</evidence>
<comment type="function">
    <text evidence="1 11">Catalyzes the synthesis of 5,6-dihydrouridine (D), a modified base found in the D-loop of most tRNAs, via the reduction of the C5-C6 double bond in target uridines.</text>
</comment>
<feature type="binding site" evidence="13">
    <location>
        <position position="73"/>
    </location>
    <ligand>
        <name>FMN</name>
        <dbReference type="ChEBI" id="CHEBI:58210"/>
    </ligand>
</feature>
<keyword evidence="6" id="KW-0521">NADP</keyword>
<dbReference type="RefSeq" id="WP_039327218.1">
    <property type="nucleotide sequence ID" value="NZ_CP007496.1"/>
</dbReference>
<dbReference type="PIRSF" id="PIRSF006621">
    <property type="entry name" value="Dus"/>
    <property type="match status" value="1"/>
</dbReference>
<keyword evidence="7" id="KW-0694">RNA-binding</keyword>
<dbReference type="Pfam" id="PF01207">
    <property type="entry name" value="Dus"/>
    <property type="match status" value="1"/>
</dbReference>
<evidence type="ECO:0000256" key="2">
    <source>
        <dbReference type="ARBA" id="ARBA00022555"/>
    </source>
</evidence>
<dbReference type="SUPFAM" id="SSF51395">
    <property type="entry name" value="FMN-linked oxidoreductases"/>
    <property type="match status" value="1"/>
</dbReference>
<keyword evidence="2" id="KW-0820">tRNA-binding</keyword>
<evidence type="ECO:0000256" key="12">
    <source>
        <dbReference type="PIRSR" id="PIRSR006621-1"/>
    </source>
</evidence>
<name>A0A6S4GQM7_9BACT</name>
<keyword evidence="3 11" id="KW-0285">Flavoprotein</keyword>
<dbReference type="InterPro" id="IPR024036">
    <property type="entry name" value="tRNA-dHydroUridine_Synthase_C"/>
</dbReference>
<evidence type="ECO:0000256" key="8">
    <source>
        <dbReference type="ARBA" id="ARBA00023002"/>
    </source>
</evidence>
<evidence type="ECO:0000256" key="1">
    <source>
        <dbReference type="ARBA" id="ARBA00002790"/>
    </source>
</evidence>
<evidence type="ECO:0000256" key="4">
    <source>
        <dbReference type="ARBA" id="ARBA00022643"/>
    </source>
</evidence>
<evidence type="ECO:0000256" key="7">
    <source>
        <dbReference type="ARBA" id="ARBA00022884"/>
    </source>
</evidence>
<proteinExistence type="inferred from homology"/>
<evidence type="ECO:0000256" key="6">
    <source>
        <dbReference type="ARBA" id="ARBA00022857"/>
    </source>
</evidence>
<gene>
    <name evidence="16" type="ORF">TM7x_01480</name>
</gene>
<dbReference type="InterPro" id="IPR013785">
    <property type="entry name" value="Aldolase_TIM"/>
</dbReference>
<feature type="compositionally biased region" description="Basic and acidic residues" evidence="14">
    <location>
        <begin position="293"/>
        <end position="305"/>
    </location>
</feature>
<feature type="binding site" evidence="13">
    <location>
        <position position="140"/>
    </location>
    <ligand>
        <name>FMN</name>
        <dbReference type="ChEBI" id="CHEBI:58210"/>
    </ligand>
</feature>
<dbReference type="Gene3D" id="1.10.1200.80">
    <property type="entry name" value="Putative flavin oxidoreducatase, domain 2"/>
    <property type="match status" value="1"/>
</dbReference>
<feature type="active site" description="Proton donor" evidence="12">
    <location>
        <position position="103"/>
    </location>
</feature>
<evidence type="ECO:0000313" key="17">
    <source>
        <dbReference type="Proteomes" id="UP000030902"/>
    </source>
</evidence>
<dbReference type="EMBL" id="CP007496">
    <property type="protein sequence ID" value="AJA06413.1"/>
    <property type="molecule type" value="Genomic_DNA"/>
</dbReference>
<comment type="cofactor">
    <cofactor evidence="11 13">
        <name>FMN</name>
        <dbReference type="ChEBI" id="CHEBI:58210"/>
    </cofactor>
</comment>
<comment type="catalytic activity">
    <reaction evidence="10">
        <text>a 5,6-dihydrouridine in tRNA + NAD(+) = a uridine in tRNA + NADH + H(+)</text>
        <dbReference type="Rhea" id="RHEA:54452"/>
        <dbReference type="Rhea" id="RHEA-COMP:13339"/>
        <dbReference type="Rhea" id="RHEA-COMP:13887"/>
        <dbReference type="ChEBI" id="CHEBI:15378"/>
        <dbReference type="ChEBI" id="CHEBI:57540"/>
        <dbReference type="ChEBI" id="CHEBI:57945"/>
        <dbReference type="ChEBI" id="CHEBI:65315"/>
        <dbReference type="ChEBI" id="CHEBI:74443"/>
    </reaction>
</comment>
<keyword evidence="4 11" id="KW-0288">FMN</keyword>
<keyword evidence="5 11" id="KW-0819">tRNA processing</keyword>
<evidence type="ECO:0000256" key="11">
    <source>
        <dbReference type="PIRNR" id="PIRNR006621"/>
    </source>
</evidence>
<accession>A0A6S4GQM7</accession>
<feature type="domain" description="DUS-like FMN-binding" evidence="15">
    <location>
        <begin position="14"/>
        <end position="250"/>
    </location>
</feature>
<sequence length="376" mass="41711">MTSFWNDLPQPFFILAPMEAVTDVVFRHVVKQAGAPDVFFTEFANATGWVHAGDKAIAGRLIKTDDEHPLIAQIWGGEPGDMEAFAKHCAELGFNGIDINMGCPAKSAIKSGGAALIRQPDIAVAAIAAAKTAGLPVSVKTRLGYTYVDEWREWLTTILQQGIVNLTIHLRTKKEMSKVPAHYELIDDIIKLRDEIAPQTLLTINGDIRDRAHGEELFAAHPGLNGIMIGRGVFSDPFCFRASRAVSQKKSGLALAGPGLFYDDTREMGNTYAKLGAAVDTSSPVSRTPRAGEATRKEYSEAEDGSTIHHKSELIALLHYHLDLFDRYQPTLSRPYETLKRFFKIYIRDFDGAKELREQLMHTTNTDEVRQILEDI</sequence>
<dbReference type="GO" id="GO:0000049">
    <property type="term" value="F:tRNA binding"/>
    <property type="evidence" value="ECO:0007669"/>
    <property type="project" value="UniProtKB-KW"/>
</dbReference>